<feature type="region of interest" description="Disordered" evidence="1">
    <location>
        <begin position="103"/>
        <end position="158"/>
    </location>
</feature>
<feature type="compositionally biased region" description="Acidic residues" evidence="1">
    <location>
        <begin position="122"/>
        <end position="131"/>
    </location>
</feature>
<accession>A0A176W9L8</accession>
<reference evidence="2" key="1">
    <citation type="submission" date="2016-03" db="EMBL/GenBank/DDBJ databases">
        <title>Mechanisms controlling the formation of the plant cell surface in tip-growing cells are functionally conserved among land plants.</title>
        <authorList>
            <person name="Honkanen S."/>
            <person name="Jones V.A."/>
            <person name="Morieri G."/>
            <person name="Champion C."/>
            <person name="Hetherington A.J."/>
            <person name="Kelly S."/>
            <person name="Saint-Marcoux D."/>
            <person name="Proust H."/>
            <person name="Prescott H."/>
            <person name="Dolan L."/>
        </authorList>
    </citation>
    <scope>NUCLEOTIDE SEQUENCE [LARGE SCALE GENOMIC DNA]</scope>
    <source>
        <tissue evidence="2">Whole gametophyte</tissue>
    </source>
</reference>
<dbReference type="PANTHER" id="PTHR36332:SF1">
    <property type="entry name" value="STRESS RESPONSE PROTEIN"/>
    <property type="match status" value="1"/>
</dbReference>
<feature type="compositionally biased region" description="Basic and acidic residues" evidence="1">
    <location>
        <begin position="349"/>
        <end position="358"/>
    </location>
</feature>
<gene>
    <name evidence="2" type="ORF">AXG93_3114s1140</name>
</gene>
<feature type="compositionally biased region" description="Basic and acidic residues" evidence="1">
    <location>
        <begin position="372"/>
        <end position="388"/>
    </location>
</feature>
<feature type="region of interest" description="Disordered" evidence="1">
    <location>
        <begin position="1"/>
        <end position="73"/>
    </location>
</feature>
<protein>
    <submittedName>
        <fullName evidence="2">Uncharacterized protein</fullName>
    </submittedName>
</protein>
<comment type="caution">
    <text evidence="2">The sequence shown here is derived from an EMBL/GenBank/DDBJ whole genome shotgun (WGS) entry which is preliminary data.</text>
</comment>
<dbReference type="EMBL" id="LVLJ01001478">
    <property type="protein sequence ID" value="OAE29271.1"/>
    <property type="molecule type" value="Genomic_DNA"/>
</dbReference>
<dbReference type="Proteomes" id="UP000077202">
    <property type="component" value="Unassembled WGS sequence"/>
</dbReference>
<feature type="compositionally biased region" description="Low complexity" evidence="1">
    <location>
        <begin position="111"/>
        <end position="121"/>
    </location>
</feature>
<evidence type="ECO:0000256" key="1">
    <source>
        <dbReference type="SAM" id="MobiDB-lite"/>
    </source>
</evidence>
<dbReference type="PANTHER" id="PTHR36332">
    <property type="entry name" value="STRESS RESPONSE PROTEIN"/>
    <property type="match status" value="1"/>
</dbReference>
<feature type="compositionally biased region" description="Acidic residues" evidence="1">
    <location>
        <begin position="54"/>
        <end position="63"/>
    </location>
</feature>
<proteinExistence type="predicted"/>
<keyword evidence="3" id="KW-1185">Reference proteome</keyword>
<feature type="region of interest" description="Disordered" evidence="1">
    <location>
        <begin position="305"/>
        <end position="396"/>
    </location>
</feature>
<feature type="compositionally biased region" description="Low complexity" evidence="1">
    <location>
        <begin position="16"/>
        <end position="36"/>
    </location>
</feature>
<name>A0A176W9L8_MARPO</name>
<sequence>MYKRQHYALEHSERNSASSGSSSSSLDTASDADSGGPEQVDDAAWPASSHESDESSQEEEVVEVESSTSVAERRAAAIRIAERKLAEASEDVGEFGEGIDKALKESELGKSGDQAAGSGAESSDESEDDPDLGSADLKNGTLAHEDDSPEESSDVDRSEELLAQRKVSCQWAEAVEEDEEERVLDRFEGNTVICIGDEKKILKCRLCPKVLCLKEETMQAHLVSKVHSFTKYLASGLVIQTGFDRKYQLNQQVMSDTSCSSRSMKQLAEGKLKIQLDSDGEEEEEGETHAERYARTMAAAEELKVISRKRKRDSGRQRQRNREVVKKKAAMKPEIAVPAVVGKNRKERRAIVHGDLNESKTATSTKPKGKVKKEISSRIVPEKKETNRKNRRPRHT</sequence>
<dbReference type="AlphaFoldDB" id="A0A176W9L8"/>
<evidence type="ECO:0000313" key="2">
    <source>
        <dbReference type="EMBL" id="OAE29271.1"/>
    </source>
</evidence>
<feature type="compositionally biased region" description="Basic and acidic residues" evidence="1">
    <location>
        <begin position="314"/>
        <end position="326"/>
    </location>
</feature>
<organism evidence="2 3">
    <name type="scientific">Marchantia polymorpha subsp. ruderalis</name>
    <dbReference type="NCBI Taxonomy" id="1480154"/>
    <lineage>
        <taxon>Eukaryota</taxon>
        <taxon>Viridiplantae</taxon>
        <taxon>Streptophyta</taxon>
        <taxon>Embryophyta</taxon>
        <taxon>Marchantiophyta</taxon>
        <taxon>Marchantiopsida</taxon>
        <taxon>Marchantiidae</taxon>
        <taxon>Marchantiales</taxon>
        <taxon>Marchantiaceae</taxon>
        <taxon>Marchantia</taxon>
    </lineage>
</organism>
<evidence type="ECO:0000313" key="3">
    <source>
        <dbReference type="Proteomes" id="UP000077202"/>
    </source>
</evidence>